<proteinExistence type="predicted"/>
<dbReference type="GO" id="GO:0016020">
    <property type="term" value="C:membrane"/>
    <property type="evidence" value="ECO:0007669"/>
    <property type="project" value="UniProtKB-SubCell"/>
</dbReference>
<keyword evidence="2 5" id="KW-0812">Transmembrane</keyword>
<dbReference type="Proteomes" id="UP000184330">
    <property type="component" value="Unassembled WGS sequence"/>
</dbReference>
<dbReference type="EMBL" id="FJOG01000006">
    <property type="protein sequence ID" value="CZR55062.1"/>
    <property type="molecule type" value="Genomic_DNA"/>
</dbReference>
<evidence type="ECO:0000256" key="2">
    <source>
        <dbReference type="ARBA" id="ARBA00022692"/>
    </source>
</evidence>
<keyword evidence="4 5" id="KW-0472">Membrane</keyword>
<feature type="transmembrane region" description="Helical" evidence="5">
    <location>
        <begin position="164"/>
        <end position="191"/>
    </location>
</feature>
<organism evidence="6 7">
    <name type="scientific">Phialocephala subalpina</name>
    <dbReference type="NCBI Taxonomy" id="576137"/>
    <lineage>
        <taxon>Eukaryota</taxon>
        <taxon>Fungi</taxon>
        <taxon>Dikarya</taxon>
        <taxon>Ascomycota</taxon>
        <taxon>Pezizomycotina</taxon>
        <taxon>Leotiomycetes</taxon>
        <taxon>Helotiales</taxon>
        <taxon>Mollisiaceae</taxon>
        <taxon>Phialocephala</taxon>
        <taxon>Phialocephala fortinii species complex</taxon>
    </lineage>
</organism>
<reference evidence="6 7" key="1">
    <citation type="submission" date="2016-03" db="EMBL/GenBank/DDBJ databases">
        <authorList>
            <person name="Ploux O."/>
        </authorList>
    </citation>
    <scope>NUCLEOTIDE SEQUENCE [LARGE SCALE GENOMIC DNA]</scope>
    <source>
        <strain evidence="6 7">UAMH 11012</strain>
    </source>
</reference>
<name>A0A1L7WQL6_9HELO</name>
<accession>A0A1L7WQL6</accession>
<dbReference type="AlphaFoldDB" id="A0A1L7WQL6"/>
<evidence type="ECO:0008006" key="8">
    <source>
        <dbReference type="Google" id="ProtNLM"/>
    </source>
</evidence>
<evidence type="ECO:0000313" key="6">
    <source>
        <dbReference type="EMBL" id="CZR55062.1"/>
    </source>
</evidence>
<feature type="transmembrane region" description="Helical" evidence="5">
    <location>
        <begin position="247"/>
        <end position="271"/>
    </location>
</feature>
<keyword evidence="3 5" id="KW-1133">Transmembrane helix</keyword>
<feature type="transmembrane region" description="Helical" evidence="5">
    <location>
        <begin position="66"/>
        <end position="88"/>
    </location>
</feature>
<feature type="transmembrane region" description="Helical" evidence="5">
    <location>
        <begin position="330"/>
        <end position="350"/>
    </location>
</feature>
<dbReference type="STRING" id="576137.A0A1L7WQL6"/>
<evidence type="ECO:0000313" key="7">
    <source>
        <dbReference type="Proteomes" id="UP000184330"/>
    </source>
</evidence>
<evidence type="ECO:0000256" key="3">
    <source>
        <dbReference type="ARBA" id="ARBA00022989"/>
    </source>
</evidence>
<feature type="transmembrane region" description="Helical" evidence="5">
    <location>
        <begin position="94"/>
        <end position="118"/>
    </location>
</feature>
<sequence>MSNSTCNTMQKDIMDVNNELPMAGNMTFHDIILITELACVIATFALSLYQIACHALNYRRPVEQKYILRILFMVPLYSVSMLLSTKFFPYSTYFILLSSTYASVAIASYFSLLCHYLAPDGDSKSLFSNIQPGPWQNYFPLPLRWLHDRFGGEKSFLRAMTCGVTWFNIITLGILQYCLLRCLTAIASVIAQPLGRYCASSLNPLYCHIWTLALNAISATIAMYCLDQFTWQMKDALRAHRPTLKLWCVKIVFAVSMYQNLILALITTAWIPSKSAVQATSKVAYADLRVGIPALMLCFELLFTSILHIHAFSWRVYGAEVQRKASYGGFLGYLAILDALNIFDLIRAFGSALRWLLKKEGGYETTDQTDNLGDSKINLLNDEKASFSLSTVAVEREVGFLEPITYLDPVHTGPEPFRDLE</sequence>
<dbReference type="Pfam" id="PF03619">
    <property type="entry name" value="Solute_trans_a"/>
    <property type="match status" value="1"/>
</dbReference>
<feature type="transmembrane region" description="Helical" evidence="5">
    <location>
        <begin position="203"/>
        <end position="226"/>
    </location>
</feature>
<evidence type="ECO:0000256" key="1">
    <source>
        <dbReference type="ARBA" id="ARBA00004141"/>
    </source>
</evidence>
<protein>
    <recommendedName>
        <fullName evidence="8">DUF300-domain-containing protein</fullName>
    </recommendedName>
</protein>
<keyword evidence="7" id="KW-1185">Reference proteome</keyword>
<comment type="subcellular location">
    <subcellularLocation>
        <location evidence="1">Membrane</location>
        <topology evidence="1">Multi-pass membrane protein</topology>
    </subcellularLocation>
</comment>
<dbReference type="InterPro" id="IPR005178">
    <property type="entry name" value="Ostalpha/TMEM184C"/>
</dbReference>
<dbReference type="SMART" id="SM01417">
    <property type="entry name" value="Solute_trans_a"/>
    <property type="match status" value="1"/>
</dbReference>
<feature type="transmembrane region" description="Helical" evidence="5">
    <location>
        <begin position="31"/>
        <end position="54"/>
    </location>
</feature>
<dbReference type="PANTHER" id="PTHR23423">
    <property type="entry name" value="ORGANIC SOLUTE TRANSPORTER-RELATED"/>
    <property type="match status" value="1"/>
</dbReference>
<feature type="transmembrane region" description="Helical" evidence="5">
    <location>
        <begin position="291"/>
        <end position="309"/>
    </location>
</feature>
<evidence type="ECO:0000256" key="4">
    <source>
        <dbReference type="ARBA" id="ARBA00023136"/>
    </source>
</evidence>
<evidence type="ECO:0000256" key="5">
    <source>
        <dbReference type="SAM" id="Phobius"/>
    </source>
</evidence>
<gene>
    <name evidence="6" type="ORF">PAC_04948</name>
</gene>
<dbReference type="OrthoDB" id="5348404at2759"/>